<organism evidence="1 2">
    <name type="scientific">Babesia ovata</name>
    <dbReference type="NCBI Taxonomy" id="189622"/>
    <lineage>
        <taxon>Eukaryota</taxon>
        <taxon>Sar</taxon>
        <taxon>Alveolata</taxon>
        <taxon>Apicomplexa</taxon>
        <taxon>Aconoidasida</taxon>
        <taxon>Piroplasmida</taxon>
        <taxon>Babesiidae</taxon>
        <taxon>Babesia</taxon>
    </lineage>
</organism>
<dbReference type="RefSeq" id="XP_028867048.1">
    <property type="nucleotide sequence ID" value="XM_029011215.1"/>
</dbReference>
<keyword evidence="2" id="KW-1185">Reference proteome</keyword>
<protein>
    <submittedName>
        <fullName evidence="1">Kinase-like protein, putative</fullName>
    </submittedName>
</protein>
<evidence type="ECO:0000313" key="2">
    <source>
        <dbReference type="Proteomes" id="UP000236319"/>
    </source>
</evidence>
<dbReference type="EMBL" id="BDSA01000002">
    <property type="protein sequence ID" value="GBE60805.1"/>
    <property type="molecule type" value="Genomic_DNA"/>
</dbReference>
<comment type="caution">
    <text evidence="1">The sequence shown here is derived from an EMBL/GenBank/DDBJ whole genome shotgun (WGS) entry which is preliminary data.</text>
</comment>
<accession>A0A2H6KCT8</accession>
<dbReference type="Proteomes" id="UP000236319">
    <property type="component" value="Unassembled WGS sequence"/>
</dbReference>
<proteinExistence type="predicted"/>
<dbReference type="GO" id="GO:0016301">
    <property type="term" value="F:kinase activity"/>
    <property type="evidence" value="ECO:0007669"/>
    <property type="project" value="UniProtKB-KW"/>
</dbReference>
<name>A0A2H6KCT8_9APIC</name>
<dbReference type="AlphaFoldDB" id="A0A2H6KCT8"/>
<keyword evidence="1" id="KW-0808">Transferase</keyword>
<dbReference type="GeneID" id="39874575"/>
<sequence>MPENPMNLISATKLPAKLPNRRVNSINFLVKRITDDTLKLSFKPIRQLLNCALSTSNTIQRTPRPLKRLQLSFNKTTLHLVLKPLNLLLQTPQISYHFLIQLINFQTRNHFRNPFLNLLLNTPQILLKTFVH</sequence>
<gene>
    <name evidence="1" type="ORF">BOVATA_022980</name>
</gene>
<reference evidence="1 2" key="1">
    <citation type="journal article" date="2017" name="BMC Genomics">
        <title>Whole-genome assembly of Babesia ovata and comparative genomics between closely related pathogens.</title>
        <authorList>
            <person name="Yamagishi J."/>
            <person name="Asada M."/>
            <person name="Hakimi H."/>
            <person name="Tanaka T.Q."/>
            <person name="Sugimoto C."/>
            <person name="Kawazu S."/>
        </authorList>
    </citation>
    <scope>NUCLEOTIDE SEQUENCE [LARGE SCALE GENOMIC DNA]</scope>
    <source>
        <strain evidence="1 2">Miyake</strain>
    </source>
</reference>
<dbReference type="VEuPathDB" id="PiroplasmaDB:BOVATA_022980"/>
<evidence type="ECO:0000313" key="1">
    <source>
        <dbReference type="EMBL" id="GBE60805.1"/>
    </source>
</evidence>
<keyword evidence="1" id="KW-0418">Kinase</keyword>